<dbReference type="RefSeq" id="WP_154236969.1">
    <property type="nucleotide sequence ID" value="NZ_WKNS01000015.1"/>
</dbReference>
<evidence type="ECO:0000313" key="1">
    <source>
        <dbReference type="EMBL" id="MSA68583.1"/>
    </source>
</evidence>
<gene>
    <name evidence="1" type="ORF">GKC89_05700</name>
</gene>
<reference evidence="1" key="1">
    <citation type="journal article" date="2019" name="Nat. Med.">
        <title>A library of human gut bacterial isolates paired with longitudinal multiomics data enables mechanistic microbiome research.</title>
        <authorList>
            <person name="Poyet M."/>
            <person name="Groussin M."/>
            <person name="Gibbons S.M."/>
            <person name="Avila-Pacheco J."/>
            <person name="Jiang X."/>
            <person name="Kearney S.M."/>
            <person name="Perrotta A.R."/>
            <person name="Berdy B."/>
            <person name="Zhao S."/>
            <person name="Lieberman T.D."/>
            <person name="Swanson P.K."/>
            <person name="Smith M."/>
            <person name="Roesemann S."/>
            <person name="Alexander J.E."/>
            <person name="Rich S.A."/>
            <person name="Livny J."/>
            <person name="Vlamakis H."/>
            <person name="Clish C."/>
            <person name="Bullock K."/>
            <person name="Deik A."/>
            <person name="Scott J."/>
            <person name="Pierce K.A."/>
            <person name="Xavier R.J."/>
            <person name="Alm E.J."/>
        </authorList>
    </citation>
    <scope>NUCLEOTIDE SEQUENCE</scope>
    <source>
        <strain evidence="1">BIOML-A18</strain>
    </source>
</reference>
<sequence>MIKAGFKRMMLLLAVMAAVFAMINGSASADETSSQNSSTVVYSALENAVSKDAQQEYHNRDAYGEASDEKKKALQDAIDYGKQILENKGSQQDVDVALEQINTCLNNLGGKPESLPHTGAGKAKSGKQRVLKSSEKLASASRCKSVFKTIFWGVITLGALGVIAFSIIKQLCVKRESNN</sequence>
<accession>A0A6A8H9D0</accession>
<protein>
    <submittedName>
        <fullName evidence="1">Molecular chaperone DnaJ</fullName>
    </submittedName>
</protein>
<comment type="caution">
    <text evidence="1">The sequence shown here is derived from an EMBL/GenBank/DDBJ whole genome shotgun (WGS) entry which is preliminary data.</text>
</comment>
<proteinExistence type="predicted"/>
<name>A0A6A8H9D0_9LACO</name>
<dbReference type="Gene3D" id="1.20.120.1850">
    <property type="entry name" value="Ebh helix bundles repeating unit (S and A modules)"/>
    <property type="match status" value="1"/>
</dbReference>
<dbReference type="Pfam" id="PF07554">
    <property type="entry name" value="FIVAR"/>
    <property type="match status" value="1"/>
</dbReference>
<dbReference type="EMBL" id="WKOD01000013">
    <property type="protein sequence ID" value="MSA68583.1"/>
    <property type="molecule type" value="Genomic_DNA"/>
</dbReference>
<organism evidence="1">
    <name type="scientific">Ligilactobacillus ruminis</name>
    <dbReference type="NCBI Taxonomy" id="1623"/>
    <lineage>
        <taxon>Bacteria</taxon>
        <taxon>Bacillati</taxon>
        <taxon>Bacillota</taxon>
        <taxon>Bacilli</taxon>
        <taxon>Lactobacillales</taxon>
        <taxon>Lactobacillaceae</taxon>
        <taxon>Ligilactobacillus</taxon>
    </lineage>
</organism>
<dbReference type="AlphaFoldDB" id="A0A6A8H9D0"/>